<evidence type="ECO:0000256" key="3">
    <source>
        <dbReference type="ARBA" id="ARBA00022729"/>
    </source>
</evidence>
<evidence type="ECO:0000256" key="4">
    <source>
        <dbReference type="ARBA" id="ARBA00022989"/>
    </source>
</evidence>
<proteinExistence type="predicted"/>
<dbReference type="Proteomes" id="UP000095767">
    <property type="component" value="Unassembled WGS sequence"/>
</dbReference>
<keyword evidence="7" id="KW-1185">Reference proteome</keyword>
<keyword evidence="2" id="KW-0812">Transmembrane</keyword>
<keyword evidence="4" id="KW-1133">Transmembrane helix</keyword>
<dbReference type="PANTHER" id="PTHR47974:SF19">
    <property type="entry name" value="RECEPTOR-LIKE SERINE_THREONINE-PROTEIN KINASE"/>
    <property type="match status" value="1"/>
</dbReference>
<dbReference type="AlphaFoldDB" id="A0A1E5WF54"/>
<gene>
    <name evidence="6" type="ORF">BAE44_0003063</name>
</gene>
<dbReference type="STRING" id="888268.A0A1E5WF54"/>
<name>A0A1E5WF54_9POAL</name>
<feature type="non-terminal residue" evidence="6">
    <location>
        <position position="1"/>
    </location>
</feature>
<sequence length="77" mass="8578">LLGKGLIDGVNKRELERACKVACWCVQGNESSRPTMGEIVKILEGLIDVEVPPVPRYLEVLVEGSENVKFFSYEPTK</sequence>
<evidence type="ECO:0000256" key="1">
    <source>
        <dbReference type="ARBA" id="ARBA00004167"/>
    </source>
</evidence>
<evidence type="ECO:0000256" key="2">
    <source>
        <dbReference type="ARBA" id="ARBA00022692"/>
    </source>
</evidence>
<dbReference type="GO" id="GO:0016020">
    <property type="term" value="C:membrane"/>
    <property type="evidence" value="ECO:0007669"/>
    <property type="project" value="UniProtKB-SubCell"/>
</dbReference>
<keyword evidence="5" id="KW-0472">Membrane</keyword>
<keyword evidence="3" id="KW-0732">Signal</keyword>
<comment type="subcellular location">
    <subcellularLocation>
        <location evidence="1">Membrane</location>
        <topology evidence="1">Single-pass membrane protein</topology>
    </subcellularLocation>
</comment>
<organism evidence="6 7">
    <name type="scientific">Dichanthelium oligosanthes</name>
    <dbReference type="NCBI Taxonomy" id="888268"/>
    <lineage>
        <taxon>Eukaryota</taxon>
        <taxon>Viridiplantae</taxon>
        <taxon>Streptophyta</taxon>
        <taxon>Embryophyta</taxon>
        <taxon>Tracheophyta</taxon>
        <taxon>Spermatophyta</taxon>
        <taxon>Magnoliopsida</taxon>
        <taxon>Liliopsida</taxon>
        <taxon>Poales</taxon>
        <taxon>Poaceae</taxon>
        <taxon>PACMAD clade</taxon>
        <taxon>Panicoideae</taxon>
        <taxon>Panicodae</taxon>
        <taxon>Paniceae</taxon>
        <taxon>Dichantheliinae</taxon>
        <taxon>Dichanthelium</taxon>
    </lineage>
</organism>
<evidence type="ECO:0000313" key="6">
    <source>
        <dbReference type="EMBL" id="OEL35918.1"/>
    </source>
</evidence>
<evidence type="ECO:0000256" key="5">
    <source>
        <dbReference type="ARBA" id="ARBA00023136"/>
    </source>
</evidence>
<reference evidence="6 7" key="1">
    <citation type="submission" date="2016-09" db="EMBL/GenBank/DDBJ databases">
        <title>The draft genome of Dichanthelium oligosanthes: A C3 panicoid grass species.</title>
        <authorList>
            <person name="Studer A.J."/>
            <person name="Schnable J.C."/>
            <person name="Brutnell T.P."/>
        </authorList>
    </citation>
    <scope>NUCLEOTIDE SEQUENCE [LARGE SCALE GENOMIC DNA]</scope>
    <source>
        <strain evidence="7">cv. Kellogg 1175</strain>
        <tissue evidence="6">Leaf</tissue>
    </source>
</reference>
<dbReference type="OrthoDB" id="5857966at2759"/>
<dbReference type="PANTHER" id="PTHR47974">
    <property type="entry name" value="OS07G0415500 PROTEIN"/>
    <property type="match status" value="1"/>
</dbReference>
<dbReference type="EMBL" id="LWDX02010623">
    <property type="protein sequence ID" value="OEL35918.1"/>
    <property type="molecule type" value="Genomic_DNA"/>
</dbReference>
<protein>
    <submittedName>
        <fullName evidence="6">Uncharacterized protein</fullName>
    </submittedName>
</protein>
<evidence type="ECO:0000313" key="7">
    <source>
        <dbReference type="Proteomes" id="UP000095767"/>
    </source>
</evidence>
<accession>A0A1E5WF54</accession>
<comment type="caution">
    <text evidence="6">The sequence shown here is derived from an EMBL/GenBank/DDBJ whole genome shotgun (WGS) entry which is preliminary data.</text>
</comment>